<dbReference type="InterPro" id="IPR017896">
    <property type="entry name" value="4Fe4S_Fe-S-bd"/>
</dbReference>
<feature type="domain" description="4Fe-4S ferredoxin-type" evidence="9">
    <location>
        <begin position="599"/>
        <end position="628"/>
    </location>
</feature>
<sequence length="780" mass="84728">MEGPQIGLYLCQCWGEIGRTVDLEGLARAMGKKKGVSVCRVHEAWCSKDGLAVLSEDIREGRVNRVVLAGCSPREKESIFRQAIEEAGLNPYLLERCNLREQCAWPHRDDGKKAYLKAVNLVNMALAHSRQAESLTPLAFAASKAVLVVGAGIAGLSAALDLAAAGAEVIVAEKEAFIGGKVAEFYRYFPRQCPPSCGLEYLTAEIRKNPLITLYTLTEVSDIEGGPGNFQVKLRQQPRYVDMAACTACGKCAEVCPAERPRTGPLPAPGKAISLPGGFAYPLAYALDKEVCRGGNCNLCAVACPTQAINLNAVEQEFSLEVGAILWCTGWQPYDARNLELFGYGRYANVITNVEFERLASPNGPTKGKLLRPSNGRPVKRVAFIQCAGSRDINHLPYCSQVCCAVTLKQVQYVRELAPEAESYVFYMDLRSTGEYEAMYRRVQEEGMATFIRGNPAAVEEEPSTGRLTILAEDTLAGEAVRLEDLDLVVLAVGMQPNQGPKRFIENVANWEFPSGHIQCFPFESQRRGIYVAGCAQGPMDVAAAVRSAAGAAMKAMTVIGGNFTVPPTVPVVDKNKCDKCKRCMEECPFNAWSWDETEYPAPDLRKCRQCGICEGGCPLGVISLRNFTIKQLTAMVEAIDMGFLGRQEPVVVAFLCINDAYPAADQAGRKGWQYPPNILTIPVPCAGAVNMKVVVEALTAGADGVLVGGCPSDQCHYRQGSDLAATRLANVGETLQRMAIEPERVRLVRLKADDDSLFVAEAEWFVAELRALGPSPLKP</sequence>
<dbReference type="GO" id="GO:0051539">
    <property type="term" value="F:4 iron, 4 sulfur cluster binding"/>
    <property type="evidence" value="ECO:0007669"/>
    <property type="project" value="UniProtKB-KW"/>
</dbReference>
<keyword evidence="11" id="KW-1185">Reference proteome</keyword>
<dbReference type="InterPro" id="IPR036188">
    <property type="entry name" value="FAD/NAD-bd_sf"/>
</dbReference>
<dbReference type="Pfam" id="PF13450">
    <property type="entry name" value="NAD_binding_8"/>
    <property type="match status" value="1"/>
</dbReference>
<evidence type="ECO:0000256" key="6">
    <source>
        <dbReference type="ARBA" id="ARBA00023002"/>
    </source>
</evidence>
<dbReference type="Proteomes" id="UP000239430">
    <property type="component" value="Unassembled WGS sequence"/>
</dbReference>
<evidence type="ECO:0000313" key="11">
    <source>
        <dbReference type="Proteomes" id="UP000239430"/>
    </source>
</evidence>
<keyword evidence="5" id="KW-0285">Flavoprotein</keyword>
<comment type="caution">
    <text evidence="10">The sequence shown here is derived from an EMBL/GenBank/DDBJ whole genome shotgun (WGS) entry which is preliminary data.</text>
</comment>
<dbReference type="AlphaFoldDB" id="A0A9X7J1Q4"/>
<dbReference type="GO" id="GO:0046872">
    <property type="term" value="F:metal ion binding"/>
    <property type="evidence" value="ECO:0007669"/>
    <property type="project" value="UniProtKB-KW"/>
</dbReference>
<dbReference type="EMBL" id="PVXL01000065">
    <property type="protein sequence ID" value="PRR70387.1"/>
    <property type="molecule type" value="Genomic_DNA"/>
</dbReference>
<dbReference type="Gene3D" id="3.30.70.3270">
    <property type="match status" value="1"/>
</dbReference>
<keyword evidence="6" id="KW-0560">Oxidoreductase</keyword>
<gene>
    <name evidence="10" type="ORF">MOST_27790</name>
</gene>
<dbReference type="Gene3D" id="3.50.50.60">
    <property type="entry name" value="FAD/NAD(P)-binding domain"/>
    <property type="match status" value="1"/>
</dbReference>
<name>A0A9X7J1Q4_9FIRM</name>
<comment type="cofactor">
    <cofactor evidence="1">
        <name>FAD</name>
        <dbReference type="ChEBI" id="CHEBI:57692"/>
    </cofactor>
</comment>
<evidence type="ECO:0000256" key="3">
    <source>
        <dbReference type="ARBA" id="ARBA00022485"/>
    </source>
</evidence>
<evidence type="ECO:0000256" key="8">
    <source>
        <dbReference type="ARBA" id="ARBA00023014"/>
    </source>
</evidence>
<feature type="domain" description="4Fe-4S ferredoxin-type" evidence="9">
    <location>
        <begin position="283"/>
        <end position="314"/>
    </location>
</feature>
<dbReference type="GO" id="GO:0016491">
    <property type="term" value="F:oxidoreductase activity"/>
    <property type="evidence" value="ECO:0007669"/>
    <property type="project" value="UniProtKB-KW"/>
</dbReference>
<evidence type="ECO:0000313" key="10">
    <source>
        <dbReference type="EMBL" id="PRR70387.1"/>
    </source>
</evidence>
<comment type="similarity">
    <text evidence="2">Belongs to the HdrA family.</text>
</comment>
<keyword evidence="4" id="KW-0479">Metal-binding</keyword>
<dbReference type="Pfam" id="PF13187">
    <property type="entry name" value="Fer4_9"/>
    <property type="match status" value="1"/>
</dbReference>
<dbReference type="SUPFAM" id="SSF51971">
    <property type="entry name" value="Nucleotide-binding domain"/>
    <property type="match status" value="1"/>
</dbReference>
<evidence type="ECO:0000259" key="9">
    <source>
        <dbReference type="PROSITE" id="PS51379"/>
    </source>
</evidence>
<dbReference type="RefSeq" id="WP_054935655.1">
    <property type="nucleotide sequence ID" value="NZ_PVXL01000065.1"/>
</dbReference>
<dbReference type="InterPro" id="IPR003813">
    <property type="entry name" value="MvhD/FlpD"/>
</dbReference>
<evidence type="ECO:0000256" key="1">
    <source>
        <dbReference type="ARBA" id="ARBA00001974"/>
    </source>
</evidence>
<keyword evidence="5" id="KW-0274">FAD</keyword>
<dbReference type="InterPro" id="IPR039650">
    <property type="entry name" value="HdrA-like"/>
</dbReference>
<dbReference type="PANTHER" id="PTHR43498:SF1">
    <property type="entry name" value="COB--COM HETERODISULFIDE REDUCTASE IRON-SULFUR SUBUNIT A"/>
    <property type="match status" value="1"/>
</dbReference>
<evidence type="ECO:0000256" key="4">
    <source>
        <dbReference type="ARBA" id="ARBA00022723"/>
    </source>
</evidence>
<reference evidence="10 11" key="1">
    <citation type="submission" date="2018-03" db="EMBL/GenBank/DDBJ databases">
        <title>Genome sequence of Moorella stamsii DSM 26217.</title>
        <authorList>
            <person name="Poehlein A."/>
            <person name="Daniel R."/>
        </authorList>
    </citation>
    <scope>NUCLEOTIDE SEQUENCE [LARGE SCALE GENOMIC DNA]</scope>
    <source>
        <strain evidence="11">DSM 26217</strain>
    </source>
</reference>
<dbReference type="Pfam" id="PF02662">
    <property type="entry name" value="FlpD"/>
    <property type="match status" value="1"/>
</dbReference>
<dbReference type="PROSITE" id="PS00198">
    <property type="entry name" value="4FE4S_FER_1"/>
    <property type="match status" value="3"/>
</dbReference>
<dbReference type="PANTHER" id="PTHR43498">
    <property type="entry name" value="FERREDOXIN:COB-COM HETERODISULFIDE REDUCTASE SUBUNIT A"/>
    <property type="match status" value="1"/>
</dbReference>
<dbReference type="SUPFAM" id="SSF54862">
    <property type="entry name" value="4Fe-4S ferredoxins"/>
    <property type="match status" value="2"/>
</dbReference>
<accession>A0A9X7J1Q4</accession>
<keyword evidence="7" id="KW-0408">Iron</keyword>
<feature type="domain" description="4Fe-4S ferredoxin-type" evidence="9">
    <location>
        <begin position="237"/>
        <end position="266"/>
    </location>
</feature>
<dbReference type="PROSITE" id="PS51379">
    <property type="entry name" value="4FE4S_FER_2"/>
    <property type="match status" value="4"/>
</dbReference>
<dbReference type="Pfam" id="PF00037">
    <property type="entry name" value="Fer4"/>
    <property type="match status" value="1"/>
</dbReference>
<keyword evidence="3" id="KW-0004">4Fe-4S</keyword>
<protein>
    <submittedName>
        <fullName evidence="10">2-ketoisovalerate ferredoxin oxidoreductase subunit delta</fullName>
    </submittedName>
</protein>
<feature type="domain" description="4Fe-4S ferredoxin-type" evidence="9">
    <location>
        <begin position="569"/>
        <end position="598"/>
    </location>
</feature>
<dbReference type="InterPro" id="IPR017900">
    <property type="entry name" value="4Fe4S_Fe_S_CS"/>
</dbReference>
<evidence type="ECO:0000256" key="2">
    <source>
        <dbReference type="ARBA" id="ARBA00006561"/>
    </source>
</evidence>
<organism evidence="10 11">
    <name type="scientific">Neomoorella stamsii</name>
    <dbReference type="NCBI Taxonomy" id="1266720"/>
    <lineage>
        <taxon>Bacteria</taxon>
        <taxon>Bacillati</taxon>
        <taxon>Bacillota</taxon>
        <taxon>Clostridia</taxon>
        <taxon>Neomoorellales</taxon>
        <taxon>Neomoorellaceae</taxon>
        <taxon>Neomoorella</taxon>
    </lineage>
</organism>
<evidence type="ECO:0000256" key="5">
    <source>
        <dbReference type="ARBA" id="ARBA00022827"/>
    </source>
</evidence>
<evidence type="ECO:0000256" key="7">
    <source>
        <dbReference type="ARBA" id="ARBA00023004"/>
    </source>
</evidence>
<dbReference type="Gene3D" id="3.30.70.20">
    <property type="match status" value="1"/>
</dbReference>
<keyword evidence="8" id="KW-0411">Iron-sulfur</keyword>
<proteinExistence type="inferred from homology"/>